<gene>
    <name evidence="1" type="ORF">H8J20_09875</name>
</gene>
<comment type="caution">
    <text evidence="1">The sequence shown here is derived from an EMBL/GenBank/DDBJ whole genome shotgun (WGS) entry which is preliminary data.</text>
</comment>
<dbReference type="EMBL" id="JACNYO010000007">
    <property type="protein sequence ID" value="MBC3212448.1"/>
    <property type="molecule type" value="Genomic_DNA"/>
</dbReference>
<sequence length="107" mass="12094">MFQISDPHCVLTEGSIALPDGFCEQTVNILITSNCSYLNISRDQLRPDKDFTACLTHQCEALQKGQRKYQVRDEQPTASGDGLPQEITLPYLELLKCEYSSQVKVIR</sequence>
<protein>
    <submittedName>
        <fullName evidence="1">DcrB-related protein</fullName>
    </submittedName>
</protein>
<evidence type="ECO:0000313" key="1">
    <source>
        <dbReference type="EMBL" id="MBC3212448.1"/>
    </source>
</evidence>
<evidence type="ECO:0000313" key="2">
    <source>
        <dbReference type="Proteomes" id="UP000659084"/>
    </source>
</evidence>
<dbReference type="Proteomes" id="UP000659084">
    <property type="component" value="Unassembled WGS sequence"/>
</dbReference>
<proteinExistence type="predicted"/>
<reference evidence="1" key="1">
    <citation type="submission" date="2020-08" db="EMBL/GenBank/DDBJ databases">
        <title>Food and environmental bacterial isolates.</title>
        <authorList>
            <person name="Richter L."/>
            <person name="Du Plessis E.M."/>
            <person name="Duvenage S."/>
            <person name="Allam M."/>
            <person name="Korsten L."/>
        </authorList>
    </citation>
    <scope>NUCLEOTIDE SEQUENCE</scope>
    <source>
        <strain evidence="1">UPMP2127</strain>
    </source>
</reference>
<dbReference type="Pfam" id="PF08786">
    <property type="entry name" value="DcrB"/>
    <property type="match status" value="1"/>
</dbReference>
<dbReference type="SUPFAM" id="SSF55724">
    <property type="entry name" value="Mog1p/PsbP-like"/>
    <property type="match status" value="1"/>
</dbReference>
<dbReference type="AlphaFoldDB" id="A0AAW3WNE2"/>
<dbReference type="Gene3D" id="3.40.1000.10">
    <property type="entry name" value="Mog1/PsbP, alpha/beta/alpha sandwich"/>
    <property type="match status" value="1"/>
</dbReference>
<name>A0AAW3WNE2_SERFO</name>
<dbReference type="InterPro" id="IPR014894">
    <property type="entry name" value="DcrB/EagT6"/>
</dbReference>
<accession>A0AAW3WNE2</accession>
<dbReference type="InterPro" id="IPR016123">
    <property type="entry name" value="Mog1/PsbP_a/b/a-sand"/>
</dbReference>
<dbReference type="RefSeq" id="WP_179252339.1">
    <property type="nucleotide sequence ID" value="NZ_JACBIV010000006.1"/>
</dbReference>
<organism evidence="1 2">
    <name type="scientific">Serratia fonticola</name>
    <dbReference type="NCBI Taxonomy" id="47917"/>
    <lineage>
        <taxon>Bacteria</taxon>
        <taxon>Pseudomonadati</taxon>
        <taxon>Pseudomonadota</taxon>
        <taxon>Gammaproteobacteria</taxon>
        <taxon>Enterobacterales</taxon>
        <taxon>Yersiniaceae</taxon>
        <taxon>Serratia</taxon>
    </lineage>
</organism>